<keyword evidence="12" id="KW-0812">Transmembrane</keyword>
<evidence type="ECO:0000313" key="14">
    <source>
        <dbReference type="EMBL" id="KAF4638596.1"/>
    </source>
</evidence>
<evidence type="ECO:0000256" key="9">
    <source>
        <dbReference type="ARBA" id="ARBA00023204"/>
    </source>
</evidence>
<dbReference type="Proteomes" id="UP000557509">
    <property type="component" value="Unassembled WGS sequence"/>
</dbReference>
<dbReference type="Pfam" id="PF03730">
    <property type="entry name" value="Ku_C"/>
    <property type="match status" value="1"/>
</dbReference>
<dbReference type="Pfam" id="PF03731">
    <property type="entry name" value="Ku_N"/>
    <property type="match status" value="1"/>
</dbReference>
<comment type="caution">
    <text evidence="14">The sequence shown here is derived from an EMBL/GenBank/DDBJ whole genome shotgun (WGS) entry which is preliminary data.</text>
</comment>
<dbReference type="GO" id="GO:0043564">
    <property type="term" value="C:Ku70:Ku80 complex"/>
    <property type="evidence" value="ECO:0007669"/>
    <property type="project" value="TreeGrafter"/>
</dbReference>
<name>A0A7J6JWB6_TOXGO</name>
<keyword evidence="2" id="KW-0547">Nucleotide-binding</keyword>
<feature type="region of interest" description="Disordered" evidence="11">
    <location>
        <begin position="960"/>
        <end position="1041"/>
    </location>
</feature>
<dbReference type="Pfam" id="PF02735">
    <property type="entry name" value="Ku"/>
    <property type="match status" value="1"/>
</dbReference>
<keyword evidence="12" id="KW-1133">Transmembrane helix</keyword>
<dbReference type="GO" id="GO:0003690">
    <property type="term" value="F:double-stranded DNA binding"/>
    <property type="evidence" value="ECO:0007669"/>
    <property type="project" value="TreeGrafter"/>
</dbReference>
<evidence type="ECO:0000256" key="6">
    <source>
        <dbReference type="ARBA" id="ARBA00022840"/>
    </source>
</evidence>
<dbReference type="AlphaFoldDB" id="A0A7J6JWB6"/>
<reference evidence="14 15" key="1">
    <citation type="submission" date="2020-03" db="EMBL/GenBank/DDBJ databases">
        <title>Genome sequence of Toxoplasma gondii RH-88 strain.</title>
        <authorList>
            <person name="Lorenzi H.A."/>
            <person name="Venepally P."/>
            <person name="Rozenberg A."/>
            <person name="Sibley D."/>
        </authorList>
    </citation>
    <scope>NUCLEOTIDE SEQUENCE [LARGE SCALE GENOMIC DNA]</scope>
    <source>
        <strain evidence="14 15">RH-88</strain>
    </source>
</reference>
<dbReference type="Gene3D" id="3.40.50.410">
    <property type="entry name" value="von Willebrand factor, type A domain"/>
    <property type="match status" value="1"/>
</dbReference>
<keyword evidence="10" id="KW-0539">Nucleus</keyword>
<comment type="subcellular location">
    <subcellularLocation>
        <location evidence="1">Nucleus</location>
    </subcellularLocation>
</comment>
<evidence type="ECO:0000256" key="1">
    <source>
        <dbReference type="ARBA" id="ARBA00004123"/>
    </source>
</evidence>
<dbReference type="InterPro" id="IPR005160">
    <property type="entry name" value="Ku_C"/>
</dbReference>
<dbReference type="GO" id="GO:0005524">
    <property type="term" value="F:ATP binding"/>
    <property type="evidence" value="ECO:0007669"/>
    <property type="project" value="UniProtKB-KW"/>
</dbReference>
<evidence type="ECO:0000256" key="10">
    <source>
        <dbReference type="ARBA" id="ARBA00023242"/>
    </source>
</evidence>
<keyword evidence="6" id="KW-0067">ATP-binding</keyword>
<dbReference type="SUPFAM" id="SSF100939">
    <property type="entry name" value="SPOC domain-like"/>
    <property type="match status" value="1"/>
</dbReference>
<evidence type="ECO:0000256" key="12">
    <source>
        <dbReference type="SAM" id="Phobius"/>
    </source>
</evidence>
<dbReference type="PANTHER" id="PTHR12604:SF2">
    <property type="entry name" value="X-RAY REPAIR CROSS-COMPLEMENTING PROTEIN 6"/>
    <property type="match status" value="1"/>
</dbReference>
<keyword evidence="15" id="KW-1185">Reference proteome</keyword>
<keyword evidence="7" id="KW-0238">DNA-binding</keyword>
<feature type="transmembrane region" description="Helical" evidence="12">
    <location>
        <begin position="106"/>
        <end position="133"/>
    </location>
</feature>
<dbReference type="EMBL" id="JAAUHK010000197">
    <property type="protein sequence ID" value="KAF4638596.1"/>
    <property type="molecule type" value="Genomic_DNA"/>
</dbReference>
<organism evidence="14 15">
    <name type="scientific">Toxoplasma gondii</name>
    <dbReference type="NCBI Taxonomy" id="5811"/>
    <lineage>
        <taxon>Eukaryota</taxon>
        <taxon>Sar</taxon>
        <taxon>Alveolata</taxon>
        <taxon>Apicomplexa</taxon>
        <taxon>Conoidasida</taxon>
        <taxon>Coccidia</taxon>
        <taxon>Eucoccidiorida</taxon>
        <taxon>Eimeriorina</taxon>
        <taxon>Sarcocystidae</taxon>
        <taxon>Toxoplasma</taxon>
    </lineage>
</organism>
<dbReference type="Gene3D" id="1.10.1600.10">
    <property type="match status" value="1"/>
</dbReference>
<feature type="domain" description="Ku" evidence="13">
    <location>
        <begin position="703"/>
        <end position="861"/>
    </location>
</feature>
<proteinExistence type="predicted"/>
<feature type="transmembrane region" description="Helical" evidence="12">
    <location>
        <begin position="204"/>
        <end position="223"/>
    </location>
</feature>
<dbReference type="InterPro" id="IPR036465">
    <property type="entry name" value="vWFA_dom_sf"/>
</dbReference>
<dbReference type="Gene3D" id="2.40.290.10">
    <property type="match status" value="1"/>
</dbReference>
<evidence type="ECO:0000256" key="2">
    <source>
        <dbReference type="ARBA" id="ARBA00022741"/>
    </source>
</evidence>
<keyword evidence="12" id="KW-0472">Membrane</keyword>
<dbReference type="GO" id="GO:0042162">
    <property type="term" value="F:telomeric DNA binding"/>
    <property type="evidence" value="ECO:0007669"/>
    <property type="project" value="TreeGrafter"/>
</dbReference>
<evidence type="ECO:0000256" key="3">
    <source>
        <dbReference type="ARBA" id="ARBA00022763"/>
    </source>
</evidence>
<dbReference type="GO" id="GO:0003678">
    <property type="term" value="F:DNA helicase activity"/>
    <property type="evidence" value="ECO:0007669"/>
    <property type="project" value="InterPro"/>
</dbReference>
<dbReference type="VEuPathDB" id="ToxoDB:TGME49_248160"/>
<feature type="region of interest" description="Disordered" evidence="11">
    <location>
        <begin position="608"/>
        <end position="698"/>
    </location>
</feature>
<protein>
    <recommendedName>
        <fullName evidence="13">Ku domain-containing protein</fullName>
    </recommendedName>
</protein>
<sequence length="1103" mass="122353">MKLDAHAVASSSPHKRTKSTTLLFRSSVNVGGTRSFRMRIRRPRLPFLTLSVVFFIDPPPQLFYRRHRAIKPSRGSLSVLLPFSLSFISIRKPAHSSRREQRLRFRAYAFIGLFLSACPVACLFPVSSCLWSLAPRLPFPLSCLSSCPFFCHSLAFLFFLLLTAFSSLSSPFFLPLLSSLRFFSSVSTFLFLCLSVPFPLSLRLLLSLCPLVNLFCFFSLLWFRLFSFSFLRCPFLCFSRPVSKMDFDASEAARFLFEGSESEGEDEFFDDLLRLDERSGAPSAQVASQSEDAGDFADESLPRGRLIAPREEIVLFCIDCLDVENLFRRTRPRPLETDSEREEGAAETKLIPWEEIITACTTFVRRKIVSGQRLLFGVFLVGTGASENALGFPHISAALPVDEVDVQTILRLQALSRLSEEDFRTQFGDSLSRASPECPPLADVFWVLSHALSAGTRRRGARALIQQRIILFTSNDSPCPTGAPEALAAATQRLRDLREDGVDVCLVPLEFPGTAPFSMETFWGDALCLTDDELREGEGSNKTTPTVSAYKSYVRLRMDELNDNVRLLDRTQRVLSTVPLHLRPSLQLPVCLLSSVRPQPLPRPHAVLTADEKQEPLRPGRAVQILPGTAKSRDAPGQAVWKTNSSRADVVRRGYKGDREQTEQTDEETEQEGEQEGEGEGEQEGEQEGEGEESEESRLLRRLQLLGPEAVGYYTFAGGQKIGLEWGDIKAMKDFGPPGLTLLCCLPAASLDFELTTASPLFVTTAAAAERAAGRTDFSGFKDEQEKLFSAFLMTLCKCELVAVARLVSKRGSPVSLVALLPQLEEVDEAGNTVQAPGLHLLRLPFAEDIRQIDFPWSSAAGCRGDGGPADLQDKAARKEENERRIQAAMRALSAFSVEDFHPHQLRNDALQRHFALVEAFALGAEEAELPAPTLAPDLDVLDNAEDAIREWKESVYGTTDEAYVPPTPRWVAGTRRADAPKTSGSSRAPGKRSSATSASSHLPRRNDELRLPSPLSPDDGEADACAGEQRRKRRKSSEGTARAIDRGIVTDAEFETLFREDRVASLTVPRLTAWIRRHGATPKTKKGDLVLQAEVIWVNRKE</sequence>
<evidence type="ECO:0000256" key="4">
    <source>
        <dbReference type="ARBA" id="ARBA00022801"/>
    </source>
</evidence>
<feature type="transmembrane region" description="Helical" evidence="12">
    <location>
        <begin position="139"/>
        <end position="165"/>
    </location>
</feature>
<feature type="compositionally biased region" description="Acidic residues" evidence="11">
    <location>
        <begin position="663"/>
        <end position="695"/>
    </location>
</feature>
<evidence type="ECO:0000256" key="11">
    <source>
        <dbReference type="SAM" id="MobiDB-lite"/>
    </source>
</evidence>
<feature type="compositionally biased region" description="Basic and acidic residues" evidence="11">
    <location>
        <begin position="649"/>
        <end position="662"/>
    </location>
</feature>
<dbReference type="InterPro" id="IPR016194">
    <property type="entry name" value="SPOC-like_C_dom_sf"/>
</dbReference>
<keyword evidence="9" id="KW-0234">DNA repair</keyword>
<dbReference type="GO" id="GO:0016787">
    <property type="term" value="F:hydrolase activity"/>
    <property type="evidence" value="ECO:0007669"/>
    <property type="project" value="UniProtKB-KW"/>
</dbReference>
<dbReference type="GO" id="GO:0000723">
    <property type="term" value="P:telomere maintenance"/>
    <property type="evidence" value="ECO:0007669"/>
    <property type="project" value="TreeGrafter"/>
</dbReference>
<evidence type="ECO:0000256" key="7">
    <source>
        <dbReference type="ARBA" id="ARBA00023125"/>
    </source>
</evidence>
<keyword evidence="4" id="KW-0378">Hydrolase</keyword>
<feature type="transmembrane region" description="Helical" evidence="12">
    <location>
        <begin position="172"/>
        <end position="198"/>
    </location>
</feature>
<dbReference type="SMART" id="SM00559">
    <property type="entry name" value="Ku78"/>
    <property type="match status" value="1"/>
</dbReference>
<evidence type="ECO:0000256" key="5">
    <source>
        <dbReference type="ARBA" id="ARBA00022806"/>
    </source>
</evidence>
<dbReference type="PANTHER" id="PTHR12604">
    <property type="entry name" value="KU AUTOANTIGEN DNA HELICASE"/>
    <property type="match status" value="1"/>
</dbReference>
<evidence type="ECO:0000256" key="8">
    <source>
        <dbReference type="ARBA" id="ARBA00023172"/>
    </source>
</evidence>
<keyword evidence="8" id="KW-0233">DNA recombination</keyword>
<evidence type="ECO:0000313" key="15">
    <source>
        <dbReference type="Proteomes" id="UP000557509"/>
    </source>
</evidence>
<dbReference type="GO" id="GO:0006310">
    <property type="term" value="P:DNA recombination"/>
    <property type="evidence" value="ECO:0007669"/>
    <property type="project" value="UniProtKB-KW"/>
</dbReference>
<evidence type="ECO:0000259" key="13">
    <source>
        <dbReference type="SMART" id="SM00559"/>
    </source>
</evidence>
<keyword evidence="3" id="KW-0227">DNA damage</keyword>
<dbReference type="GO" id="GO:0006303">
    <property type="term" value="P:double-strand break repair via nonhomologous end joining"/>
    <property type="evidence" value="ECO:0007669"/>
    <property type="project" value="InterPro"/>
</dbReference>
<accession>A0A7J6JWB6</accession>
<dbReference type="InterPro" id="IPR005161">
    <property type="entry name" value="Ku_N"/>
</dbReference>
<dbReference type="InterPro" id="IPR006164">
    <property type="entry name" value="DNA_bd_Ku70/Ku80"/>
</dbReference>
<dbReference type="SUPFAM" id="SSF53300">
    <property type="entry name" value="vWA-like"/>
    <property type="match status" value="1"/>
</dbReference>
<gene>
    <name evidence="14" type="ORF">TGRH88_062040</name>
</gene>
<keyword evidence="5" id="KW-0347">Helicase</keyword>